<feature type="domain" description="BLUF" evidence="1">
    <location>
        <begin position="23"/>
        <end position="120"/>
    </location>
</feature>
<organism evidence="2 3">
    <name type="scientific">Aurantimonas coralicida</name>
    <dbReference type="NCBI Taxonomy" id="182270"/>
    <lineage>
        <taxon>Bacteria</taxon>
        <taxon>Pseudomonadati</taxon>
        <taxon>Pseudomonadota</taxon>
        <taxon>Alphaproteobacteria</taxon>
        <taxon>Hyphomicrobiales</taxon>
        <taxon>Aurantimonadaceae</taxon>
        <taxon>Aurantimonas</taxon>
    </lineage>
</organism>
<accession>A0A9C9TJ53</accession>
<dbReference type="Proteomes" id="UP000885680">
    <property type="component" value="Unassembled WGS sequence"/>
</dbReference>
<gene>
    <name evidence="2" type="ORF">ENH89_19365</name>
</gene>
<evidence type="ECO:0000259" key="1">
    <source>
        <dbReference type="PROSITE" id="PS50925"/>
    </source>
</evidence>
<dbReference type="Gene3D" id="3.30.70.100">
    <property type="match status" value="1"/>
</dbReference>
<sequence length="172" mass="18877">MRPLRRNGGGSEAGNQRGAGALVNYLVYVSQARKGLGTADLEAILSKSRSYNPLHGISGMLLFAGGRDGRRGSFMQLLEGDRGAIETLRTTIFADPRHHTKIVIEQGEKPERDFADWSMAFQSATAESLAGYPAFADLGSDHFYARCQAGEAHRSLEFLKDFWAAEPRDDAR</sequence>
<dbReference type="InterPro" id="IPR036046">
    <property type="entry name" value="Acylphosphatase-like_dom_sf"/>
</dbReference>
<proteinExistence type="predicted"/>
<evidence type="ECO:0000313" key="2">
    <source>
        <dbReference type="EMBL" id="HEU02431.1"/>
    </source>
</evidence>
<dbReference type="GO" id="GO:0009882">
    <property type="term" value="F:blue light photoreceptor activity"/>
    <property type="evidence" value="ECO:0007669"/>
    <property type="project" value="InterPro"/>
</dbReference>
<protein>
    <submittedName>
        <fullName evidence="2">BLUF domain-containing protein</fullName>
    </submittedName>
</protein>
<name>A0A9C9TJ53_9HYPH</name>
<dbReference type="EMBL" id="DRGN01000279">
    <property type="protein sequence ID" value="HEU02431.1"/>
    <property type="molecule type" value="Genomic_DNA"/>
</dbReference>
<dbReference type="PROSITE" id="PS50925">
    <property type="entry name" value="BLUF"/>
    <property type="match status" value="1"/>
</dbReference>
<evidence type="ECO:0000313" key="3">
    <source>
        <dbReference type="Proteomes" id="UP000885680"/>
    </source>
</evidence>
<comment type="caution">
    <text evidence="2">The sequence shown here is derived from an EMBL/GenBank/DDBJ whole genome shotgun (WGS) entry which is preliminary data.</text>
</comment>
<dbReference type="Pfam" id="PF04940">
    <property type="entry name" value="BLUF"/>
    <property type="match status" value="1"/>
</dbReference>
<dbReference type="InterPro" id="IPR007024">
    <property type="entry name" value="BLUF_domain"/>
</dbReference>
<dbReference type="GO" id="GO:0071949">
    <property type="term" value="F:FAD binding"/>
    <property type="evidence" value="ECO:0007669"/>
    <property type="project" value="InterPro"/>
</dbReference>
<reference evidence="2" key="1">
    <citation type="journal article" date="2020" name="mSystems">
        <title>Genome- and Community-Level Interaction Insights into Carbon Utilization and Element Cycling Functions of Hydrothermarchaeota in Hydrothermal Sediment.</title>
        <authorList>
            <person name="Zhou Z."/>
            <person name="Liu Y."/>
            <person name="Xu W."/>
            <person name="Pan J."/>
            <person name="Luo Z.H."/>
            <person name="Li M."/>
        </authorList>
    </citation>
    <scope>NUCLEOTIDE SEQUENCE</scope>
    <source>
        <strain evidence="2">HyVt-347</strain>
    </source>
</reference>
<dbReference type="SUPFAM" id="SSF54975">
    <property type="entry name" value="Acylphosphatase/BLUF domain-like"/>
    <property type="match status" value="1"/>
</dbReference>
<dbReference type="AlphaFoldDB" id="A0A9C9TJ53"/>
<dbReference type="SMART" id="SM01034">
    <property type="entry name" value="BLUF"/>
    <property type="match status" value="1"/>
</dbReference>